<dbReference type="AlphaFoldDB" id="A0A392MN22"/>
<feature type="non-terminal residue" evidence="1">
    <location>
        <position position="247"/>
    </location>
</feature>
<accession>A0A392MN22</accession>
<comment type="caution">
    <text evidence="1">The sequence shown here is derived from an EMBL/GenBank/DDBJ whole genome shotgun (WGS) entry which is preliminary data.</text>
</comment>
<reference evidence="1 2" key="1">
    <citation type="journal article" date="2018" name="Front. Plant Sci.">
        <title>Red Clover (Trifolium pratense) and Zigzag Clover (T. medium) - A Picture of Genomic Similarities and Differences.</title>
        <authorList>
            <person name="Dluhosova J."/>
            <person name="Istvanek J."/>
            <person name="Nedelnik J."/>
            <person name="Repkova J."/>
        </authorList>
    </citation>
    <scope>NUCLEOTIDE SEQUENCE [LARGE SCALE GENOMIC DNA]</scope>
    <source>
        <strain evidence="2">cv. 10/8</strain>
        <tissue evidence="1">Leaf</tissue>
    </source>
</reference>
<evidence type="ECO:0000313" key="1">
    <source>
        <dbReference type="EMBL" id="MCH88603.1"/>
    </source>
</evidence>
<dbReference type="Proteomes" id="UP000265520">
    <property type="component" value="Unassembled WGS sequence"/>
</dbReference>
<dbReference type="Gene3D" id="3.40.50.12660">
    <property type="match status" value="1"/>
</dbReference>
<gene>
    <name evidence="1" type="ORF">A2U01_0009494</name>
</gene>
<sequence>MAEQPSKKAVLVGIGEMGASNSNPGAFSDVHGVKNMLTSIHRMRPEDIVVMVDSYDTPADKNKTCYPTAQHVHGQVVRAYESTRSWGDMMLYMSCHGTRGEVSLVSNNTAHVEKVLLADGTGLTDHEFRELSKLAPSETYLTVPSLSPVQRRLNGHKVGLLLSACQTGEFAHPAVPPTGIGGRLTSLMIDVDKQIIQDFTWVIFNIPGSMGCDRLFWGPIAVPAAEDDVEVNRRVNHTVNVIVSLNR</sequence>
<dbReference type="EMBL" id="LXQA010014483">
    <property type="protein sequence ID" value="MCH88603.1"/>
    <property type="molecule type" value="Genomic_DNA"/>
</dbReference>
<name>A0A392MN22_9FABA</name>
<proteinExistence type="predicted"/>
<organism evidence="1 2">
    <name type="scientific">Trifolium medium</name>
    <dbReference type="NCBI Taxonomy" id="97028"/>
    <lineage>
        <taxon>Eukaryota</taxon>
        <taxon>Viridiplantae</taxon>
        <taxon>Streptophyta</taxon>
        <taxon>Embryophyta</taxon>
        <taxon>Tracheophyta</taxon>
        <taxon>Spermatophyta</taxon>
        <taxon>Magnoliopsida</taxon>
        <taxon>eudicotyledons</taxon>
        <taxon>Gunneridae</taxon>
        <taxon>Pentapetalae</taxon>
        <taxon>rosids</taxon>
        <taxon>fabids</taxon>
        <taxon>Fabales</taxon>
        <taxon>Fabaceae</taxon>
        <taxon>Papilionoideae</taxon>
        <taxon>50 kb inversion clade</taxon>
        <taxon>NPAAA clade</taxon>
        <taxon>Hologalegina</taxon>
        <taxon>IRL clade</taxon>
        <taxon>Trifolieae</taxon>
        <taxon>Trifolium</taxon>
    </lineage>
</organism>
<evidence type="ECO:0000313" key="2">
    <source>
        <dbReference type="Proteomes" id="UP000265520"/>
    </source>
</evidence>
<protein>
    <submittedName>
        <fullName evidence="1">Type-II metacaspase</fullName>
    </submittedName>
</protein>
<keyword evidence="2" id="KW-1185">Reference proteome</keyword>